<organism evidence="4 5">
    <name type="scientific">Leptotrombidium deliense</name>
    <dbReference type="NCBI Taxonomy" id="299467"/>
    <lineage>
        <taxon>Eukaryota</taxon>
        <taxon>Metazoa</taxon>
        <taxon>Ecdysozoa</taxon>
        <taxon>Arthropoda</taxon>
        <taxon>Chelicerata</taxon>
        <taxon>Arachnida</taxon>
        <taxon>Acari</taxon>
        <taxon>Acariformes</taxon>
        <taxon>Trombidiformes</taxon>
        <taxon>Prostigmata</taxon>
        <taxon>Anystina</taxon>
        <taxon>Parasitengona</taxon>
        <taxon>Trombiculoidea</taxon>
        <taxon>Trombiculidae</taxon>
        <taxon>Leptotrombidium</taxon>
    </lineage>
</organism>
<name>A0A443RZG4_9ACAR</name>
<dbReference type="EMBL" id="NCKV01016277">
    <property type="protein sequence ID" value="RWS20655.1"/>
    <property type="molecule type" value="Genomic_DNA"/>
</dbReference>
<sequence length="148" mass="17112">MKTKAPKATFVLHKTGRVIMLGKFKNDRRLKYAILKLEKMLIKINIKCLIKNIAIKNIVFNGKKFKFKICPYELKKIFNESLFYEPELFPAMHYFHPNTKICVTIHLNGVTSIKVAQNVINSILIHVKNKIVNDVSLQGRVQSNDLIT</sequence>
<evidence type="ECO:0000256" key="2">
    <source>
        <dbReference type="ARBA" id="ARBA00023125"/>
    </source>
</evidence>
<comment type="caution">
    <text evidence="4">The sequence shown here is derived from an EMBL/GenBank/DDBJ whole genome shotgun (WGS) entry which is preliminary data.</text>
</comment>
<dbReference type="Proteomes" id="UP000288716">
    <property type="component" value="Unassembled WGS sequence"/>
</dbReference>
<dbReference type="GO" id="GO:0006352">
    <property type="term" value="P:DNA-templated transcription initiation"/>
    <property type="evidence" value="ECO:0007669"/>
    <property type="project" value="InterPro"/>
</dbReference>
<keyword evidence="5" id="KW-1185">Reference proteome</keyword>
<dbReference type="VEuPathDB" id="VectorBase:LDEU011385"/>
<reference evidence="4 5" key="1">
    <citation type="journal article" date="2018" name="Gigascience">
        <title>Genomes of trombidid mites reveal novel predicted allergens and laterally-transferred genes associated with secondary metabolism.</title>
        <authorList>
            <person name="Dong X."/>
            <person name="Chaisiri K."/>
            <person name="Xia D."/>
            <person name="Armstrong S.D."/>
            <person name="Fang Y."/>
            <person name="Donnelly M.J."/>
            <person name="Kadowaki T."/>
            <person name="McGarry J.W."/>
            <person name="Darby A.C."/>
            <person name="Makepeace B.L."/>
        </authorList>
    </citation>
    <scope>NUCLEOTIDE SEQUENCE [LARGE SCALE GENOMIC DNA]</scope>
    <source>
        <strain evidence="4">UoL-UT</strain>
    </source>
</reference>
<keyword evidence="3" id="KW-0804">Transcription</keyword>
<dbReference type="PANTHER" id="PTHR10126">
    <property type="entry name" value="TATA-BOX BINDING PROTEIN"/>
    <property type="match status" value="1"/>
</dbReference>
<evidence type="ECO:0000313" key="5">
    <source>
        <dbReference type="Proteomes" id="UP000288716"/>
    </source>
</evidence>
<proteinExistence type="inferred from homology"/>
<evidence type="ECO:0000256" key="3">
    <source>
        <dbReference type="ARBA" id="ARBA00023163"/>
    </source>
</evidence>
<accession>A0A443RZG4</accession>
<evidence type="ECO:0000256" key="1">
    <source>
        <dbReference type="ARBA" id="ARBA00005560"/>
    </source>
</evidence>
<gene>
    <name evidence="4" type="ORF">B4U80_14241</name>
</gene>
<comment type="similarity">
    <text evidence="1">Belongs to the TBP family.</text>
</comment>
<dbReference type="AlphaFoldDB" id="A0A443RZG4"/>
<keyword evidence="2" id="KW-0238">DNA-binding</keyword>
<dbReference type="InterPro" id="IPR012295">
    <property type="entry name" value="TBP_dom_sf"/>
</dbReference>
<evidence type="ECO:0000313" key="4">
    <source>
        <dbReference type="EMBL" id="RWS20655.1"/>
    </source>
</evidence>
<dbReference type="SUPFAM" id="SSF55945">
    <property type="entry name" value="TATA-box binding protein-like"/>
    <property type="match status" value="1"/>
</dbReference>
<dbReference type="GO" id="GO:0003677">
    <property type="term" value="F:DNA binding"/>
    <property type="evidence" value="ECO:0007669"/>
    <property type="project" value="UniProtKB-KW"/>
</dbReference>
<protein>
    <submittedName>
        <fullName evidence="4">TATA binding protein of transcription factor IID-like protein</fullName>
    </submittedName>
</protein>
<dbReference type="InterPro" id="IPR000814">
    <property type="entry name" value="TBP"/>
</dbReference>
<dbReference type="Gene3D" id="3.30.310.10">
    <property type="entry name" value="TATA-Binding Protein"/>
    <property type="match status" value="1"/>
</dbReference>